<keyword evidence="3" id="KW-1185">Reference proteome</keyword>
<gene>
    <name evidence="2" type="ORF">PLEPLA_LOCUS26907</name>
</gene>
<name>A0A9N7YTA6_PLEPL</name>
<evidence type="ECO:0000256" key="1">
    <source>
        <dbReference type="SAM" id="MobiDB-lite"/>
    </source>
</evidence>
<sequence length="218" mass="24047">MVSILKKTSDRRPRGTSGRAHRFLDGRVCICKQKPLRQRRLELVPGSQRNPLSAALYSSVGHLVRSPHWVLGLASDRSVTGFHHRRGHGKPESRLSPSRLECPKSSWPVFGHGARAAARGHRQQDPETEQVSLPAGGTSCTSFRSCNSSAAQRYSRTRDEPRMTPHRSEPTPLGGGDLQGSHCKSSHLSGGVHYLSVTESRSFDSDFYSEFNDSHGSH</sequence>
<feature type="region of interest" description="Disordered" evidence="1">
    <location>
        <begin position="151"/>
        <end position="185"/>
    </location>
</feature>
<dbReference type="AlphaFoldDB" id="A0A9N7YTA6"/>
<evidence type="ECO:0000313" key="2">
    <source>
        <dbReference type="EMBL" id="CAB1439063.1"/>
    </source>
</evidence>
<protein>
    <submittedName>
        <fullName evidence="2">Uncharacterized protein</fullName>
    </submittedName>
</protein>
<dbReference type="EMBL" id="CADEAL010002225">
    <property type="protein sequence ID" value="CAB1439063.1"/>
    <property type="molecule type" value="Genomic_DNA"/>
</dbReference>
<organism evidence="2 3">
    <name type="scientific">Pleuronectes platessa</name>
    <name type="common">European plaice</name>
    <dbReference type="NCBI Taxonomy" id="8262"/>
    <lineage>
        <taxon>Eukaryota</taxon>
        <taxon>Metazoa</taxon>
        <taxon>Chordata</taxon>
        <taxon>Craniata</taxon>
        <taxon>Vertebrata</taxon>
        <taxon>Euteleostomi</taxon>
        <taxon>Actinopterygii</taxon>
        <taxon>Neopterygii</taxon>
        <taxon>Teleostei</taxon>
        <taxon>Neoteleostei</taxon>
        <taxon>Acanthomorphata</taxon>
        <taxon>Carangaria</taxon>
        <taxon>Pleuronectiformes</taxon>
        <taxon>Pleuronectoidei</taxon>
        <taxon>Pleuronectidae</taxon>
        <taxon>Pleuronectes</taxon>
    </lineage>
</organism>
<dbReference type="Proteomes" id="UP001153269">
    <property type="component" value="Unassembled WGS sequence"/>
</dbReference>
<comment type="caution">
    <text evidence="2">The sequence shown here is derived from an EMBL/GenBank/DDBJ whole genome shotgun (WGS) entry which is preliminary data.</text>
</comment>
<reference evidence="2" key="1">
    <citation type="submission" date="2020-03" db="EMBL/GenBank/DDBJ databases">
        <authorList>
            <person name="Weist P."/>
        </authorList>
    </citation>
    <scope>NUCLEOTIDE SEQUENCE</scope>
</reference>
<evidence type="ECO:0000313" key="3">
    <source>
        <dbReference type="Proteomes" id="UP001153269"/>
    </source>
</evidence>
<feature type="compositionally biased region" description="Basic and acidic residues" evidence="1">
    <location>
        <begin position="156"/>
        <end position="169"/>
    </location>
</feature>
<proteinExistence type="predicted"/>
<accession>A0A9N7YTA6</accession>